<dbReference type="Pfam" id="PF12833">
    <property type="entry name" value="HTH_18"/>
    <property type="match status" value="1"/>
</dbReference>
<dbReference type="Proteomes" id="UP000742460">
    <property type="component" value="Unassembled WGS sequence"/>
</dbReference>
<sequence length="252" mass="26534">MTALTSTPVPTLSEASFASVIDLARTHTATLSVGDLAEHAGYSPFHFSRAFRTHMGIGPGQYLTALRIDAAKRLLLAEDDPVIDVAMAVGFDSVSSFSRRFRATVGVAPGQLRRLAERVSARPPRPFTLLPSHPEHVRVHLELPAGVETRGDASIWVGWYPHPAPIGLPRAGALLSGQPVADLPLCPGAPFLLGFAVPAHADPEDMLVPTAPLVAVHPAPLTAPAELTLHLRAAAGAGRPPLLSALPVLCRS</sequence>
<reference evidence="5" key="1">
    <citation type="journal article" date="2021" name="PeerJ">
        <title>Extensive microbial diversity within the chicken gut microbiome revealed by metagenomics and culture.</title>
        <authorList>
            <person name="Gilroy R."/>
            <person name="Ravi A."/>
            <person name="Getino M."/>
            <person name="Pursley I."/>
            <person name="Horton D.L."/>
            <person name="Alikhan N.F."/>
            <person name="Baker D."/>
            <person name="Gharbi K."/>
            <person name="Hall N."/>
            <person name="Watson M."/>
            <person name="Adriaenssens E.M."/>
            <person name="Foster-Nyarko E."/>
            <person name="Jarju S."/>
            <person name="Secka A."/>
            <person name="Antonio M."/>
            <person name="Oren A."/>
            <person name="Chaudhuri R.R."/>
            <person name="La Ragione R."/>
            <person name="Hildebrand F."/>
            <person name="Pallen M.J."/>
        </authorList>
    </citation>
    <scope>NUCLEOTIDE SEQUENCE</scope>
    <source>
        <strain evidence="5">ChiGjej5B5-22894</strain>
    </source>
</reference>
<dbReference type="GO" id="GO:0043565">
    <property type="term" value="F:sequence-specific DNA binding"/>
    <property type="evidence" value="ECO:0007669"/>
    <property type="project" value="InterPro"/>
</dbReference>
<evidence type="ECO:0000313" key="6">
    <source>
        <dbReference type="Proteomes" id="UP000742460"/>
    </source>
</evidence>
<dbReference type="GO" id="GO:0003700">
    <property type="term" value="F:DNA-binding transcription factor activity"/>
    <property type="evidence" value="ECO:0007669"/>
    <property type="project" value="InterPro"/>
</dbReference>
<dbReference type="SUPFAM" id="SSF46689">
    <property type="entry name" value="Homeodomain-like"/>
    <property type="match status" value="2"/>
</dbReference>
<dbReference type="PROSITE" id="PS01124">
    <property type="entry name" value="HTH_ARAC_FAMILY_2"/>
    <property type="match status" value="1"/>
</dbReference>
<evidence type="ECO:0000256" key="3">
    <source>
        <dbReference type="ARBA" id="ARBA00023163"/>
    </source>
</evidence>
<feature type="domain" description="HTH araC/xylS-type" evidence="4">
    <location>
        <begin position="18"/>
        <end position="115"/>
    </location>
</feature>
<evidence type="ECO:0000256" key="2">
    <source>
        <dbReference type="ARBA" id="ARBA00023125"/>
    </source>
</evidence>
<keyword evidence="3" id="KW-0804">Transcription</keyword>
<evidence type="ECO:0000256" key="1">
    <source>
        <dbReference type="ARBA" id="ARBA00023015"/>
    </source>
</evidence>
<dbReference type="PANTHER" id="PTHR46796">
    <property type="entry name" value="HTH-TYPE TRANSCRIPTIONAL ACTIVATOR RHAS-RELATED"/>
    <property type="match status" value="1"/>
</dbReference>
<dbReference type="PRINTS" id="PR00032">
    <property type="entry name" value="HTHARAC"/>
</dbReference>
<name>A0A921MVS7_9MICO</name>
<evidence type="ECO:0000259" key="4">
    <source>
        <dbReference type="PROSITE" id="PS01124"/>
    </source>
</evidence>
<dbReference type="InterPro" id="IPR018062">
    <property type="entry name" value="HTH_AraC-typ_CS"/>
</dbReference>
<dbReference type="Gene3D" id="1.10.10.60">
    <property type="entry name" value="Homeodomain-like"/>
    <property type="match status" value="2"/>
</dbReference>
<evidence type="ECO:0000313" key="5">
    <source>
        <dbReference type="EMBL" id="HJG91589.1"/>
    </source>
</evidence>
<keyword evidence="1" id="KW-0805">Transcription regulation</keyword>
<dbReference type="InterPro" id="IPR009057">
    <property type="entry name" value="Homeodomain-like_sf"/>
</dbReference>
<dbReference type="InterPro" id="IPR018060">
    <property type="entry name" value="HTH_AraC"/>
</dbReference>
<dbReference type="AlphaFoldDB" id="A0A921MVS7"/>
<comment type="caution">
    <text evidence="5">The sequence shown here is derived from an EMBL/GenBank/DDBJ whole genome shotgun (WGS) entry which is preliminary data.</text>
</comment>
<keyword evidence="2" id="KW-0238">DNA-binding</keyword>
<gene>
    <name evidence="5" type="ORF">K8V81_07670</name>
</gene>
<organism evidence="5 6">
    <name type="scientific">Brachybacterium massiliense</name>
    <dbReference type="NCBI Taxonomy" id="1755098"/>
    <lineage>
        <taxon>Bacteria</taxon>
        <taxon>Bacillati</taxon>
        <taxon>Actinomycetota</taxon>
        <taxon>Actinomycetes</taxon>
        <taxon>Micrococcales</taxon>
        <taxon>Dermabacteraceae</taxon>
        <taxon>Brachybacterium</taxon>
    </lineage>
</organism>
<dbReference type="InterPro" id="IPR050204">
    <property type="entry name" value="AraC_XylS_family_regulators"/>
</dbReference>
<protein>
    <submittedName>
        <fullName evidence="5">Helix-turn-helix transcriptional regulator</fullName>
    </submittedName>
</protein>
<dbReference type="InterPro" id="IPR020449">
    <property type="entry name" value="Tscrpt_reg_AraC-type_HTH"/>
</dbReference>
<dbReference type="SMART" id="SM00342">
    <property type="entry name" value="HTH_ARAC"/>
    <property type="match status" value="1"/>
</dbReference>
<reference evidence="5" key="2">
    <citation type="submission" date="2021-09" db="EMBL/GenBank/DDBJ databases">
        <authorList>
            <person name="Gilroy R."/>
        </authorList>
    </citation>
    <scope>NUCLEOTIDE SEQUENCE</scope>
    <source>
        <strain evidence="5">ChiGjej5B5-22894</strain>
    </source>
</reference>
<dbReference type="EMBL" id="DYUE01000174">
    <property type="protein sequence ID" value="HJG91589.1"/>
    <property type="molecule type" value="Genomic_DNA"/>
</dbReference>
<dbReference type="PANTHER" id="PTHR46796:SF2">
    <property type="entry name" value="TRANSCRIPTIONAL REGULATORY PROTEIN"/>
    <property type="match status" value="1"/>
</dbReference>
<dbReference type="PROSITE" id="PS00041">
    <property type="entry name" value="HTH_ARAC_FAMILY_1"/>
    <property type="match status" value="1"/>
</dbReference>
<proteinExistence type="predicted"/>
<accession>A0A921MVS7</accession>